<evidence type="ECO:0000313" key="3">
    <source>
        <dbReference type="Proteomes" id="UP000309133"/>
    </source>
</evidence>
<proteinExistence type="predicted"/>
<reference evidence="2 3" key="1">
    <citation type="submission" date="2019-04" db="EMBL/GenBank/DDBJ databases">
        <authorList>
            <person name="Jiang L."/>
        </authorList>
    </citation>
    <scope>NUCLEOTIDE SEQUENCE [LARGE SCALE GENOMIC DNA]</scope>
    <source>
        <strain evidence="2 3">YIM 131853</strain>
    </source>
</reference>
<name>A0A4V3WTK3_9MICO</name>
<protein>
    <submittedName>
        <fullName evidence="2">DUF559 domain-containing protein</fullName>
    </submittedName>
</protein>
<evidence type="ECO:0000313" key="2">
    <source>
        <dbReference type="EMBL" id="THG32297.1"/>
    </source>
</evidence>
<dbReference type="EMBL" id="SSSM01000002">
    <property type="protein sequence ID" value="THG32297.1"/>
    <property type="molecule type" value="Genomic_DNA"/>
</dbReference>
<dbReference type="OrthoDB" id="2594539at2"/>
<dbReference type="RefSeq" id="WP_136426462.1">
    <property type="nucleotide sequence ID" value="NZ_SSSM01000002.1"/>
</dbReference>
<organism evidence="2 3">
    <name type="scientific">Naasia lichenicola</name>
    <dbReference type="NCBI Taxonomy" id="2565933"/>
    <lineage>
        <taxon>Bacteria</taxon>
        <taxon>Bacillati</taxon>
        <taxon>Actinomycetota</taxon>
        <taxon>Actinomycetes</taxon>
        <taxon>Micrococcales</taxon>
        <taxon>Microbacteriaceae</taxon>
        <taxon>Naasia</taxon>
    </lineage>
</organism>
<keyword evidence="3" id="KW-1185">Reference proteome</keyword>
<gene>
    <name evidence="2" type="ORF">E6C64_04545</name>
</gene>
<accession>A0A4V3WTK3</accession>
<dbReference type="Proteomes" id="UP000309133">
    <property type="component" value="Unassembled WGS sequence"/>
</dbReference>
<comment type="caution">
    <text evidence="2">The sequence shown here is derived from an EMBL/GenBank/DDBJ whole genome shotgun (WGS) entry which is preliminary data.</text>
</comment>
<dbReference type="Gene3D" id="3.40.960.10">
    <property type="entry name" value="VSR Endonuclease"/>
    <property type="match status" value="1"/>
</dbReference>
<evidence type="ECO:0000259" key="1">
    <source>
        <dbReference type="Pfam" id="PF04480"/>
    </source>
</evidence>
<dbReference type="InterPro" id="IPR007569">
    <property type="entry name" value="DUF559"/>
</dbReference>
<sequence>MDTPAALCSSLDGVARAAELRMAGFSRRSIAAALTGGDMTRPRIGVYALPSLSRSERHALQHGGRLGCVSVAASYGLWTMPFDGDHLSVPPDFHAFDHAACTGVTVHWSGGQAFGRHRRRLPLGDAIRDIGRCQGPEGALVVIESAMHPSRRMVGEYELNLLRELWPEGRDVLDFVDTKADSGLESLMRWRLHRMGIPARSQHRIEGVGRVDLLVGDRLVIELDGATHGDPAGVSNDRRRDAVSTAAGYRTERYGYQQVLFGWPQIEAAILAIIEQGDHLHSGPGSRRRGTRKRTWG</sequence>
<dbReference type="Pfam" id="PF04480">
    <property type="entry name" value="DUF559"/>
    <property type="match status" value="1"/>
</dbReference>
<dbReference type="AlphaFoldDB" id="A0A4V3WTK3"/>
<feature type="domain" description="DUF559" evidence="1">
    <location>
        <begin position="215"/>
        <end position="273"/>
    </location>
</feature>